<protein>
    <recommendedName>
        <fullName evidence="3">F-box domain-containing protein</fullName>
    </recommendedName>
</protein>
<dbReference type="AlphaFoldDB" id="A0A6A6E8F0"/>
<sequence>MPANWINHPISTTPRIKTNDDVSNVDEARVVEFFDLVYAEFLYGINKSGGSLPQDIQDCVSECAPTTVASILEKVITEGSVMDSGWLEDYWCIVERISNTLNGYPKECLAQWRCIHAAVAGRTTNRHEESESRPKGKDSGDENFFPFLELPRHIRDKIYCLVIPHGRITISDWAVDCLPASVYRRTEYDVPSSDGDHRRTTYMVQASKHRLGTELNLMLVNKQVNRETSRLLYESSFEFRGTAASTLVFLHDHMKKLAMFKKMSIKFTAKSKVPFLGCTSVMARPPPTVKTNIDVWKKIVDIFVHSASGLEDFELIIDKSFWERAPWKEGVMTVMRDRTLCQGNVPRKLKENKNFVWEVAKLSGVNFRLVIEGEEEDKERKGFRRELEKEICERMRKRPYLAVEKKSCICRKRLLIEACAWGDEVKRRRM</sequence>
<gene>
    <name evidence="1" type="ORF">K469DRAFT_771922</name>
</gene>
<dbReference type="Proteomes" id="UP000800200">
    <property type="component" value="Unassembled WGS sequence"/>
</dbReference>
<evidence type="ECO:0008006" key="3">
    <source>
        <dbReference type="Google" id="ProtNLM"/>
    </source>
</evidence>
<dbReference type="PANTHER" id="PTHR38790">
    <property type="entry name" value="2EXR DOMAIN-CONTAINING PROTEIN-RELATED"/>
    <property type="match status" value="1"/>
</dbReference>
<dbReference type="EMBL" id="ML994627">
    <property type="protein sequence ID" value="KAF2187403.1"/>
    <property type="molecule type" value="Genomic_DNA"/>
</dbReference>
<keyword evidence="2" id="KW-1185">Reference proteome</keyword>
<dbReference type="PANTHER" id="PTHR38790:SF9">
    <property type="entry name" value="F-BOX DOMAIN-CONTAINING PROTEIN"/>
    <property type="match status" value="1"/>
</dbReference>
<evidence type="ECO:0000313" key="1">
    <source>
        <dbReference type="EMBL" id="KAF2187403.1"/>
    </source>
</evidence>
<accession>A0A6A6E8F0</accession>
<proteinExistence type="predicted"/>
<organism evidence="1 2">
    <name type="scientific">Zopfia rhizophila CBS 207.26</name>
    <dbReference type="NCBI Taxonomy" id="1314779"/>
    <lineage>
        <taxon>Eukaryota</taxon>
        <taxon>Fungi</taxon>
        <taxon>Dikarya</taxon>
        <taxon>Ascomycota</taxon>
        <taxon>Pezizomycotina</taxon>
        <taxon>Dothideomycetes</taxon>
        <taxon>Dothideomycetes incertae sedis</taxon>
        <taxon>Zopfiaceae</taxon>
        <taxon>Zopfia</taxon>
    </lineage>
</organism>
<evidence type="ECO:0000313" key="2">
    <source>
        <dbReference type="Proteomes" id="UP000800200"/>
    </source>
</evidence>
<dbReference type="OrthoDB" id="3913421at2759"/>
<reference evidence="1" key="1">
    <citation type="journal article" date="2020" name="Stud. Mycol.">
        <title>101 Dothideomycetes genomes: a test case for predicting lifestyles and emergence of pathogens.</title>
        <authorList>
            <person name="Haridas S."/>
            <person name="Albert R."/>
            <person name="Binder M."/>
            <person name="Bloem J."/>
            <person name="Labutti K."/>
            <person name="Salamov A."/>
            <person name="Andreopoulos B."/>
            <person name="Baker S."/>
            <person name="Barry K."/>
            <person name="Bills G."/>
            <person name="Bluhm B."/>
            <person name="Cannon C."/>
            <person name="Castanera R."/>
            <person name="Culley D."/>
            <person name="Daum C."/>
            <person name="Ezra D."/>
            <person name="Gonzalez J."/>
            <person name="Henrissat B."/>
            <person name="Kuo A."/>
            <person name="Liang C."/>
            <person name="Lipzen A."/>
            <person name="Lutzoni F."/>
            <person name="Magnuson J."/>
            <person name="Mondo S."/>
            <person name="Nolan M."/>
            <person name="Ohm R."/>
            <person name="Pangilinan J."/>
            <person name="Park H.-J."/>
            <person name="Ramirez L."/>
            <person name="Alfaro M."/>
            <person name="Sun H."/>
            <person name="Tritt A."/>
            <person name="Yoshinaga Y."/>
            <person name="Zwiers L.-H."/>
            <person name="Turgeon B."/>
            <person name="Goodwin S."/>
            <person name="Spatafora J."/>
            <person name="Crous P."/>
            <person name="Grigoriev I."/>
        </authorList>
    </citation>
    <scope>NUCLEOTIDE SEQUENCE</scope>
    <source>
        <strain evidence="1">CBS 207.26</strain>
    </source>
</reference>
<name>A0A6A6E8F0_9PEZI</name>